<organism evidence="2 3">
    <name type="scientific">Ferruginivarius sediminum</name>
    <dbReference type="NCBI Taxonomy" id="2661937"/>
    <lineage>
        <taxon>Bacteria</taxon>
        <taxon>Pseudomonadati</taxon>
        <taxon>Pseudomonadota</taxon>
        <taxon>Alphaproteobacteria</taxon>
        <taxon>Rhodospirillales</taxon>
        <taxon>Rhodospirillaceae</taxon>
        <taxon>Ferruginivarius</taxon>
    </lineage>
</organism>
<reference evidence="2 3" key="1">
    <citation type="submission" date="2018-07" db="EMBL/GenBank/DDBJ databases">
        <title>Venubactetium sediminum gen. nov., sp. nov., isolated from a marine solar saltern.</title>
        <authorList>
            <person name="Wang S."/>
        </authorList>
    </citation>
    <scope>NUCLEOTIDE SEQUENCE [LARGE SCALE GENOMIC DNA]</scope>
    <source>
        <strain evidence="2 3">WD2A32</strain>
    </source>
</reference>
<evidence type="ECO:0000259" key="1">
    <source>
        <dbReference type="PROSITE" id="PS51704"/>
    </source>
</evidence>
<protein>
    <submittedName>
        <fullName evidence="2">Glycerophosphodiester phosphodiesterase</fullName>
        <ecNumber evidence="2">3.1.4.46</ecNumber>
    </submittedName>
</protein>
<dbReference type="InterPro" id="IPR030395">
    <property type="entry name" value="GP_PDE_dom"/>
</dbReference>
<dbReference type="PROSITE" id="PS50007">
    <property type="entry name" value="PIPLC_X_DOMAIN"/>
    <property type="match status" value="1"/>
</dbReference>
<evidence type="ECO:0000313" key="3">
    <source>
        <dbReference type="Proteomes" id="UP000253941"/>
    </source>
</evidence>
<dbReference type="Pfam" id="PF03009">
    <property type="entry name" value="GDPD"/>
    <property type="match status" value="1"/>
</dbReference>
<dbReference type="PANTHER" id="PTHR46211">
    <property type="entry name" value="GLYCEROPHOSPHORYL DIESTER PHOSPHODIESTERASE"/>
    <property type="match status" value="1"/>
</dbReference>
<sequence length="261" mass="28406">MMIRRFELPSFMGHRGAAALAPENTLPGLDAAANAGCGWVEVDVMLSKDGVPVLHHDHSLRRTAGDDRQLSKLTAEELGRLDVGAHFGSAFAGTPIPTLAEALARMAELGLTPNLELKPASGTEKKTTEAAIEVLRASWPDNLPTPMLSSFRRECLETALRRQPDYLRALIAEHVPDDWHRLLDTLDCVALNVSKNHLTVHRAEAIRGAGYGLGIYTVNDPVDAQKFRRWGADCIITDAPDRIAEALSRPLPPLGSDRSVT</sequence>
<dbReference type="SUPFAM" id="SSF51695">
    <property type="entry name" value="PLC-like phosphodiesterases"/>
    <property type="match status" value="1"/>
</dbReference>
<keyword evidence="3" id="KW-1185">Reference proteome</keyword>
<dbReference type="RefSeq" id="WP_114580586.1">
    <property type="nucleotide sequence ID" value="NZ_QPMH01000002.1"/>
</dbReference>
<accession>A0A369TER7</accession>
<comment type="caution">
    <text evidence="2">The sequence shown here is derived from an EMBL/GenBank/DDBJ whole genome shotgun (WGS) entry which is preliminary data.</text>
</comment>
<dbReference type="EC" id="3.1.4.46" evidence="2"/>
<name>A0A369TER7_9PROT</name>
<dbReference type="AlphaFoldDB" id="A0A369TER7"/>
<dbReference type="EMBL" id="QPMH01000002">
    <property type="protein sequence ID" value="RDD63332.1"/>
    <property type="molecule type" value="Genomic_DNA"/>
</dbReference>
<keyword evidence="2" id="KW-0378">Hydrolase</keyword>
<dbReference type="PANTHER" id="PTHR46211:SF1">
    <property type="entry name" value="GLYCEROPHOSPHODIESTER PHOSPHODIESTERASE, CYTOPLASMIC"/>
    <property type="match status" value="1"/>
</dbReference>
<feature type="domain" description="GP-PDE" evidence="1">
    <location>
        <begin position="9"/>
        <end position="247"/>
    </location>
</feature>
<proteinExistence type="predicted"/>
<gene>
    <name evidence="2" type="primary">ugpQ</name>
    <name evidence="2" type="ORF">DRB17_02480</name>
</gene>
<dbReference type="InterPro" id="IPR017946">
    <property type="entry name" value="PLC-like_Pdiesterase_TIM-brl"/>
</dbReference>
<dbReference type="Proteomes" id="UP000253941">
    <property type="component" value="Unassembled WGS sequence"/>
</dbReference>
<evidence type="ECO:0000313" key="2">
    <source>
        <dbReference type="EMBL" id="RDD63332.1"/>
    </source>
</evidence>
<dbReference type="GO" id="GO:0008889">
    <property type="term" value="F:glycerophosphodiester phosphodiesterase activity"/>
    <property type="evidence" value="ECO:0007669"/>
    <property type="project" value="UniProtKB-EC"/>
</dbReference>
<dbReference type="PROSITE" id="PS51704">
    <property type="entry name" value="GP_PDE"/>
    <property type="match status" value="1"/>
</dbReference>
<dbReference type="GO" id="GO:0006629">
    <property type="term" value="P:lipid metabolic process"/>
    <property type="evidence" value="ECO:0007669"/>
    <property type="project" value="InterPro"/>
</dbReference>
<dbReference type="Gene3D" id="3.20.20.190">
    <property type="entry name" value="Phosphatidylinositol (PI) phosphodiesterase"/>
    <property type="match status" value="1"/>
</dbReference>